<dbReference type="RefSeq" id="WP_136152793.1">
    <property type="nucleotide sequence ID" value="NZ_CP038810.1"/>
</dbReference>
<evidence type="ECO:0000313" key="3">
    <source>
        <dbReference type="EMBL" id="QBZ98913.1"/>
    </source>
</evidence>
<dbReference type="Gene3D" id="3.40.50.1820">
    <property type="entry name" value="alpha/beta hydrolase"/>
    <property type="match status" value="1"/>
</dbReference>
<dbReference type="Pfam" id="PF20434">
    <property type="entry name" value="BD-FAE"/>
    <property type="match status" value="1"/>
</dbReference>
<dbReference type="InterPro" id="IPR049492">
    <property type="entry name" value="BD-FAE-like_dom"/>
</dbReference>
<dbReference type="EMBL" id="CP038810">
    <property type="protein sequence ID" value="QBZ98913.1"/>
    <property type="molecule type" value="Genomic_DNA"/>
</dbReference>
<dbReference type="Proteomes" id="UP000296862">
    <property type="component" value="Chromosome"/>
</dbReference>
<keyword evidence="4" id="KW-1185">Reference proteome</keyword>
<dbReference type="KEGG" id="fsn:GS03_02425"/>
<dbReference type="SUPFAM" id="SSF53474">
    <property type="entry name" value="alpha/beta-Hydrolases"/>
    <property type="match status" value="1"/>
</dbReference>
<dbReference type="InterPro" id="IPR029058">
    <property type="entry name" value="AB_hydrolase_fold"/>
</dbReference>
<keyword evidence="1" id="KW-0378">Hydrolase</keyword>
<proteinExistence type="predicted"/>
<feature type="domain" description="BD-FAE-like" evidence="2">
    <location>
        <begin position="72"/>
        <end position="263"/>
    </location>
</feature>
<evidence type="ECO:0000256" key="1">
    <source>
        <dbReference type="ARBA" id="ARBA00022801"/>
    </source>
</evidence>
<accession>A0A4P7PXU3</accession>
<evidence type="ECO:0000259" key="2">
    <source>
        <dbReference type="Pfam" id="PF20434"/>
    </source>
</evidence>
<name>A0A4P7PXU3_9FLAO</name>
<dbReference type="OrthoDB" id="9794725at2"/>
<dbReference type="PANTHER" id="PTHR48081">
    <property type="entry name" value="AB HYDROLASE SUPERFAMILY PROTEIN C4A8.06C"/>
    <property type="match status" value="1"/>
</dbReference>
<protein>
    <recommendedName>
        <fullName evidence="2">BD-FAE-like domain-containing protein</fullName>
    </recommendedName>
</protein>
<evidence type="ECO:0000313" key="4">
    <source>
        <dbReference type="Proteomes" id="UP000296862"/>
    </source>
</evidence>
<dbReference type="AlphaFoldDB" id="A0A4P7PXU3"/>
<sequence length="312" mass="34871">MNSKLINNYLLHFITVVFTLSVNMNSMAQDKVIPLWTTAIPGEIKNTEYKENKVYKDSILQSVSNVSVPTLTVYQPKNANGTAILIFPGGGYDHLSILKEGKKIAKWLNTLEITVFVLKYRLPNDKIMKDKSIGPLQDAQEAMRLIRRNATSWNINPNKIGVIGFSAGGHLAALLSTHYAEKIYPENDTVSARPDFSLLIYPVISMKNEIAHKGSRNYLLGENPTEDAIQKFSNELSVNKETPSTFLVHAADDKSVTVENSIVYFLALKKNNVPAEMHVYEKGGHGFGLGVEGTSAHWTEDCIRWLKSCHYL</sequence>
<gene>
    <name evidence="3" type="ORF">GS03_02425</name>
</gene>
<organism evidence="3 4">
    <name type="scientific">Flavobacterium sangjuense</name>
    <dbReference type="NCBI Taxonomy" id="2518177"/>
    <lineage>
        <taxon>Bacteria</taxon>
        <taxon>Pseudomonadati</taxon>
        <taxon>Bacteroidota</taxon>
        <taxon>Flavobacteriia</taxon>
        <taxon>Flavobacteriales</taxon>
        <taxon>Flavobacteriaceae</taxon>
        <taxon>Flavobacterium</taxon>
    </lineage>
</organism>
<reference evidence="3 4" key="1">
    <citation type="submission" date="2019-04" db="EMBL/GenBank/DDBJ databases">
        <title>Flavobacterium sp. GS03.</title>
        <authorList>
            <person name="Kim H."/>
        </authorList>
    </citation>
    <scope>NUCLEOTIDE SEQUENCE [LARGE SCALE GENOMIC DNA]</scope>
    <source>
        <strain evidence="3 4">GS03</strain>
    </source>
</reference>
<dbReference type="InterPro" id="IPR050300">
    <property type="entry name" value="GDXG_lipolytic_enzyme"/>
</dbReference>
<dbReference type="PANTHER" id="PTHR48081:SF6">
    <property type="entry name" value="PEPTIDASE S9 PROLYL OLIGOPEPTIDASE CATALYTIC DOMAIN-CONTAINING PROTEIN"/>
    <property type="match status" value="1"/>
</dbReference>
<dbReference type="GO" id="GO:0016787">
    <property type="term" value="F:hydrolase activity"/>
    <property type="evidence" value="ECO:0007669"/>
    <property type="project" value="UniProtKB-KW"/>
</dbReference>